<evidence type="ECO:0000313" key="1">
    <source>
        <dbReference type="EMBL" id="CEK49454.1"/>
    </source>
</evidence>
<proteinExistence type="predicted"/>
<sequence length="60" mass="6766">KVDNTMCYVLQKFWGSMPAWPTFLDGHRVNSGSTGYPDPLLRNINYMRSQGKASQNGTLD</sequence>
<dbReference type="AlphaFoldDB" id="A0A0B6XZZ7"/>
<dbReference type="EMBL" id="HACG01002589">
    <property type="protein sequence ID" value="CEK49454.1"/>
    <property type="molecule type" value="Transcribed_RNA"/>
</dbReference>
<organism evidence="1">
    <name type="scientific">Arion vulgaris</name>
    <dbReference type="NCBI Taxonomy" id="1028688"/>
    <lineage>
        <taxon>Eukaryota</taxon>
        <taxon>Metazoa</taxon>
        <taxon>Spiralia</taxon>
        <taxon>Lophotrochozoa</taxon>
        <taxon>Mollusca</taxon>
        <taxon>Gastropoda</taxon>
        <taxon>Heterobranchia</taxon>
        <taxon>Euthyneura</taxon>
        <taxon>Panpulmonata</taxon>
        <taxon>Eupulmonata</taxon>
        <taxon>Stylommatophora</taxon>
        <taxon>Helicina</taxon>
        <taxon>Arionoidea</taxon>
        <taxon>Arionidae</taxon>
        <taxon>Arion</taxon>
    </lineage>
</organism>
<protein>
    <submittedName>
        <fullName evidence="1">Uncharacterized protein</fullName>
    </submittedName>
</protein>
<name>A0A0B6XZZ7_9EUPU</name>
<gene>
    <name evidence="1" type="primary">ORF7802</name>
</gene>
<reference evidence="1" key="1">
    <citation type="submission" date="2014-12" db="EMBL/GenBank/DDBJ databases">
        <title>Insight into the proteome of Arion vulgaris.</title>
        <authorList>
            <person name="Aradska J."/>
            <person name="Bulat T."/>
            <person name="Smidak R."/>
            <person name="Sarate P."/>
            <person name="Gangsoo J."/>
            <person name="Sialana F."/>
            <person name="Bilban M."/>
            <person name="Lubec G."/>
        </authorList>
    </citation>
    <scope>NUCLEOTIDE SEQUENCE</scope>
    <source>
        <tissue evidence="1">Skin</tissue>
    </source>
</reference>
<accession>A0A0B6XZZ7</accession>
<feature type="non-terminal residue" evidence="1">
    <location>
        <position position="1"/>
    </location>
</feature>